<gene>
    <name evidence="2" type="ORF">FE784_20190</name>
</gene>
<dbReference type="PANTHER" id="PTHR14859">
    <property type="entry name" value="CALCOFLUOR WHITE HYPERSENSITIVE PROTEIN PRECURSOR"/>
    <property type="match status" value="1"/>
</dbReference>
<reference evidence="2 3" key="1">
    <citation type="submission" date="2019-05" db="EMBL/GenBank/DDBJ databases">
        <title>We sequenced the genome of Paenibacillus hemerocallicola KCTC 33185 for further insight into its adaptation and study the phylogeny of Paenibacillus.</title>
        <authorList>
            <person name="Narsing Rao M.P."/>
        </authorList>
    </citation>
    <scope>NUCLEOTIDE SEQUENCE [LARGE SCALE GENOMIC DNA]</scope>
    <source>
        <strain evidence="2 3">KCTC 33185</strain>
    </source>
</reference>
<organism evidence="2 3">
    <name type="scientific">Paenibacillus hemerocallicola</name>
    <dbReference type="NCBI Taxonomy" id="1172614"/>
    <lineage>
        <taxon>Bacteria</taxon>
        <taxon>Bacillati</taxon>
        <taxon>Bacillota</taxon>
        <taxon>Bacilli</taxon>
        <taxon>Bacillales</taxon>
        <taxon>Paenibacillaceae</taxon>
        <taxon>Paenibacillus</taxon>
    </lineage>
</organism>
<keyword evidence="2" id="KW-0378">Hydrolase</keyword>
<keyword evidence="3" id="KW-1185">Reference proteome</keyword>
<dbReference type="GO" id="GO:0016020">
    <property type="term" value="C:membrane"/>
    <property type="evidence" value="ECO:0007669"/>
    <property type="project" value="GOC"/>
</dbReference>
<evidence type="ECO:0000313" key="2">
    <source>
        <dbReference type="EMBL" id="TNJ64444.1"/>
    </source>
</evidence>
<feature type="domain" description="Endonuclease/exonuclease/phosphatase" evidence="1">
    <location>
        <begin position="30"/>
        <end position="263"/>
    </location>
</feature>
<dbReference type="PANTHER" id="PTHR14859:SF15">
    <property type="entry name" value="ENDONUCLEASE_EXONUCLEASE_PHOSPHATASE DOMAIN-CONTAINING PROTEIN"/>
    <property type="match status" value="1"/>
</dbReference>
<name>A0A5C4T5T5_9BACL</name>
<dbReference type="Proteomes" id="UP000307943">
    <property type="component" value="Unassembled WGS sequence"/>
</dbReference>
<evidence type="ECO:0000313" key="3">
    <source>
        <dbReference type="Proteomes" id="UP000307943"/>
    </source>
</evidence>
<accession>A0A5C4T5T5</accession>
<protein>
    <submittedName>
        <fullName evidence="2">Metal-dependent hydrolase</fullName>
    </submittedName>
</protein>
<dbReference type="EMBL" id="VDCQ01000029">
    <property type="protein sequence ID" value="TNJ64444.1"/>
    <property type="molecule type" value="Genomic_DNA"/>
</dbReference>
<dbReference type="OrthoDB" id="155529at2"/>
<dbReference type="InterPro" id="IPR005135">
    <property type="entry name" value="Endo/exonuclease/phosphatase"/>
</dbReference>
<dbReference type="GO" id="GO:0006506">
    <property type="term" value="P:GPI anchor biosynthetic process"/>
    <property type="evidence" value="ECO:0007669"/>
    <property type="project" value="TreeGrafter"/>
</dbReference>
<dbReference type="InterPro" id="IPR036691">
    <property type="entry name" value="Endo/exonu/phosph_ase_sf"/>
</dbReference>
<proteinExistence type="predicted"/>
<dbReference type="RefSeq" id="WP_139604037.1">
    <property type="nucleotide sequence ID" value="NZ_VDCQ01000029.1"/>
</dbReference>
<sequence>MITLLSTSLFLSSCSPQEEARATDVDMKVMSYNIHSGIGEDNAYDLDRIANVIRESKAEVIGLQEVDVHWASRSRLEDEVRQLAQKLEMNSFFAPIYDLPPKREGEPNRQFGVAILSKYPILDAKNREMTRLSTQVPNPAPESGPGLAEVLLDVHGVHVKVYSTHLDFRPEAAIRSIQVKEMLKAMSENEYEKIVLGDFNAKTTNPELAPLFSTFYDTWAHVRSDPGFTFPAQKPNRKIDHILVSRGIRTKSADIVQTLASDHRPIVTEVTVPAKVRKGGSAE</sequence>
<dbReference type="Pfam" id="PF03372">
    <property type="entry name" value="Exo_endo_phos"/>
    <property type="match status" value="1"/>
</dbReference>
<dbReference type="SUPFAM" id="SSF56219">
    <property type="entry name" value="DNase I-like"/>
    <property type="match status" value="1"/>
</dbReference>
<dbReference type="AlphaFoldDB" id="A0A5C4T5T5"/>
<dbReference type="InterPro" id="IPR051916">
    <property type="entry name" value="GPI-anchor_lipid_remodeler"/>
</dbReference>
<comment type="caution">
    <text evidence="2">The sequence shown here is derived from an EMBL/GenBank/DDBJ whole genome shotgun (WGS) entry which is preliminary data.</text>
</comment>
<dbReference type="GO" id="GO:0016787">
    <property type="term" value="F:hydrolase activity"/>
    <property type="evidence" value="ECO:0007669"/>
    <property type="project" value="UniProtKB-KW"/>
</dbReference>
<dbReference type="Gene3D" id="3.60.10.10">
    <property type="entry name" value="Endonuclease/exonuclease/phosphatase"/>
    <property type="match status" value="1"/>
</dbReference>
<evidence type="ECO:0000259" key="1">
    <source>
        <dbReference type="Pfam" id="PF03372"/>
    </source>
</evidence>